<evidence type="ECO:0008006" key="11">
    <source>
        <dbReference type="Google" id="ProtNLM"/>
    </source>
</evidence>
<evidence type="ECO:0000256" key="2">
    <source>
        <dbReference type="ARBA" id="ARBA00022763"/>
    </source>
</evidence>
<dbReference type="AlphaFoldDB" id="A0A381ZHP1"/>
<dbReference type="PROSITE" id="PS50165">
    <property type="entry name" value="UVRC"/>
    <property type="match status" value="1"/>
</dbReference>
<dbReference type="InterPro" id="IPR001162">
    <property type="entry name" value="UvrC_RNase_H_dom"/>
</dbReference>
<dbReference type="EMBL" id="UINC01021390">
    <property type="protein sequence ID" value="SVA88848.1"/>
    <property type="molecule type" value="Genomic_DNA"/>
</dbReference>
<dbReference type="GO" id="GO:0009381">
    <property type="term" value="F:excinuclease ABC activity"/>
    <property type="evidence" value="ECO:0007669"/>
    <property type="project" value="InterPro"/>
</dbReference>
<feature type="coiled-coil region" evidence="6">
    <location>
        <begin position="294"/>
        <end position="351"/>
    </location>
</feature>
<feature type="domain" description="UVR" evidence="7">
    <location>
        <begin position="182"/>
        <end position="217"/>
    </location>
</feature>
<organism evidence="10">
    <name type="scientific">marine metagenome</name>
    <dbReference type="NCBI Taxonomy" id="408172"/>
    <lineage>
        <taxon>unclassified sequences</taxon>
        <taxon>metagenomes</taxon>
        <taxon>ecological metagenomes</taxon>
    </lineage>
</organism>
<dbReference type="Gene3D" id="3.40.1440.10">
    <property type="entry name" value="GIY-YIG endonuclease"/>
    <property type="match status" value="1"/>
</dbReference>
<keyword evidence="5" id="KW-0234">DNA repair</keyword>
<dbReference type="CDD" id="cd10434">
    <property type="entry name" value="GIY-YIG_UvrC_Cho"/>
    <property type="match status" value="1"/>
</dbReference>
<keyword evidence="2" id="KW-0227">DNA damage</keyword>
<dbReference type="Pfam" id="PF14520">
    <property type="entry name" value="HHH_5"/>
    <property type="match status" value="1"/>
</dbReference>
<dbReference type="Gene3D" id="1.10.150.20">
    <property type="entry name" value="5' to 3' exonuclease, C-terminal subdomain"/>
    <property type="match status" value="1"/>
</dbReference>
<reference evidence="10" key="1">
    <citation type="submission" date="2018-05" db="EMBL/GenBank/DDBJ databases">
        <authorList>
            <person name="Lanie J.A."/>
            <person name="Ng W.-L."/>
            <person name="Kazmierczak K.M."/>
            <person name="Andrzejewski T.M."/>
            <person name="Davidsen T.M."/>
            <person name="Wayne K.J."/>
            <person name="Tettelin H."/>
            <person name="Glass J.I."/>
            <person name="Rusch D."/>
            <person name="Podicherti R."/>
            <person name="Tsui H.-C.T."/>
            <person name="Winkler M.E."/>
        </authorList>
    </citation>
    <scope>NUCLEOTIDE SEQUENCE</scope>
</reference>
<keyword evidence="3" id="KW-0228">DNA excision</keyword>
<dbReference type="Pfam" id="PF02151">
    <property type="entry name" value="UVR"/>
    <property type="match status" value="1"/>
</dbReference>
<dbReference type="PANTHER" id="PTHR30562">
    <property type="entry name" value="UVRC/OXIDOREDUCTASE"/>
    <property type="match status" value="1"/>
</dbReference>
<evidence type="ECO:0000256" key="1">
    <source>
        <dbReference type="ARBA" id="ARBA00022490"/>
    </source>
</evidence>
<evidence type="ECO:0000259" key="7">
    <source>
        <dbReference type="PROSITE" id="PS50151"/>
    </source>
</evidence>
<dbReference type="InterPro" id="IPR038476">
    <property type="entry name" value="UvrC_RNase_H_dom_sf"/>
</dbReference>
<dbReference type="NCBIfam" id="TIGR00194">
    <property type="entry name" value="uvrC"/>
    <property type="match status" value="1"/>
</dbReference>
<protein>
    <recommendedName>
        <fullName evidence="11">GIY-YIG domain-containing protein</fullName>
    </recommendedName>
</protein>
<feature type="domain" description="GIY-YIG" evidence="8">
    <location>
        <begin position="1"/>
        <end position="72"/>
    </location>
</feature>
<gene>
    <name evidence="10" type="ORF">METZ01_LOCUS141702</name>
</gene>
<dbReference type="SUPFAM" id="SSF46600">
    <property type="entry name" value="C-terminal UvrC-binding domain of UvrB"/>
    <property type="match status" value="1"/>
</dbReference>
<feature type="domain" description="UvrC family homology region profile" evidence="9">
    <location>
        <begin position="233"/>
        <end position="460"/>
    </location>
</feature>
<dbReference type="InterPro" id="IPR010994">
    <property type="entry name" value="RuvA_2-like"/>
</dbReference>
<dbReference type="PANTHER" id="PTHR30562:SF1">
    <property type="entry name" value="UVRABC SYSTEM PROTEIN C"/>
    <property type="match status" value="1"/>
</dbReference>
<dbReference type="InterPro" id="IPR004791">
    <property type="entry name" value="UvrC"/>
</dbReference>
<keyword evidence="1" id="KW-0963">Cytoplasm</keyword>
<dbReference type="InterPro" id="IPR036876">
    <property type="entry name" value="UVR_dom_sf"/>
</dbReference>
<dbReference type="SUPFAM" id="SSF82771">
    <property type="entry name" value="GIY-YIG endonuclease"/>
    <property type="match status" value="1"/>
</dbReference>
<sequence>MLNSKNEILYVGKAKNLTNRLKNYVSEKNHIIRTERMLSQTKKLEITTTSNESEALLLEANLIKKYKPKYNILLRDDKSFPFIFIGNKDKWPQIKRHRGKKNKEGFFFGPFASAGSANGTIKMIQKIFQLRVCDDTVFKNRKRPCLLYQIKRCSGPCVNYITEKEYGQTVKDAIEFVSGKSRKIQKNLSKQMEIASEELNFEKAVILRDKIKSLNIIQSSQRINEANLVEADVVAGYKESGKTCIQVFFYRSKQNWGNQAFFPKHDPDENLKEILNSFISQFYENKSAPKSIIINEEIKEKSLIEKTLSKKENKEINISIAKKGSKLKVINQAIKNAKDSLKRKLYESQNNKDLFDKVTKKFNLETIISLIEVYDNSHIQGTNSVGALIAFGEEGFIKKRYRKFNIKIEQNEQDDYGMMREVLNRRFKKAVQEKDNYLTFPDLVLIDGGKGQYSSARETINELGLHDIPIIAIAKGKFRNSGNETFFHNGKKFKFLKNDPTLFFLQRLRDEAHRFAISAHRAKRKKNISRSLLDQIQGVGSGRKRALLNHFGSARAVESASLEEIKTVEGVEEKVAKKIYNFFHE</sequence>
<evidence type="ECO:0000259" key="9">
    <source>
        <dbReference type="PROSITE" id="PS50165"/>
    </source>
</evidence>
<dbReference type="PROSITE" id="PS50151">
    <property type="entry name" value="UVR"/>
    <property type="match status" value="1"/>
</dbReference>
<dbReference type="InterPro" id="IPR035901">
    <property type="entry name" value="GIY-YIG_endonuc_sf"/>
</dbReference>
<dbReference type="Pfam" id="PF08459">
    <property type="entry name" value="UvrC_RNaseH_dom"/>
    <property type="match status" value="1"/>
</dbReference>
<keyword evidence="6" id="KW-0175">Coiled coil</keyword>
<dbReference type="Gene3D" id="4.10.860.10">
    <property type="entry name" value="UVR domain"/>
    <property type="match status" value="1"/>
</dbReference>
<accession>A0A381ZHP1</accession>
<dbReference type="InterPro" id="IPR047296">
    <property type="entry name" value="GIY-YIG_UvrC_Cho"/>
</dbReference>
<dbReference type="InterPro" id="IPR000305">
    <property type="entry name" value="GIY-YIG_endonuc"/>
</dbReference>
<dbReference type="GO" id="GO:0006289">
    <property type="term" value="P:nucleotide-excision repair"/>
    <property type="evidence" value="ECO:0007669"/>
    <property type="project" value="InterPro"/>
</dbReference>
<evidence type="ECO:0000256" key="4">
    <source>
        <dbReference type="ARBA" id="ARBA00022881"/>
    </source>
</evidence>
<dbReference type="Gene3D" id="3.30.420.340">
    <property type="entry name" value="UvrC, RNAse H endonuclease domain"/>
    <property type="match status" value="1"/>
</dbReference>
<dbReference type="Pfam" id="PF22920">
    <property type="entry name" value="UvrC_RNaseH"/>
    <property type="match status" value="1"/>
</dbReference>
<evidence type="ECO:0000256" key="5">
    <source>
        <dbReference type="ARBA" id="ARBA00023204"/>
    </source>
</evidence>
<dbReference type="GO" id="GO:0009380">
    <property type="term" value="C:excinuclease repair complex"/>
    <property type="evidence" value="ECO:0007669"/>
    <property type="project" value="InterPro"/>
</dbReference>
<evidence type="ECO:0000259" key="8">
    <source>
        <dbReference type="PROSITE" id="PS50164"/>
    </source>
</evidence>
<dbReference type="SUPFAM" id="SSF47781">
    <property type="entry name" value="RuvA domain 2-like"/>
    <property type="match status" value="1"/>
</dbReference>
<dbReference type="InterPro" id="IPR050066">
    <property type="entry name" value="UvrABC_protein_C"/>
</dbReference>
<dbReference type="HAMAP" id="MF_00203">
    <property type="entry name" value="UvrC"/>
    <property type="match status" value="1"/>
</dbReference>
<keyword evidence="4" id="KW-0267">Excision nuclease</keyword>
<dbReference type="FunFam" id="3.40.1440.10:FF:000001">
    <property type="entry name" value="UvrABC system protein C"/>
    <property type="match status" value="1"/>
</dbReference>
<dbReference type="PROSITE" id="PS50164">
    <property type="entry name" value="GIY_YIG"/>
    <property type="match status" value="1"/>
</dbReference>
<dbReference type="SMART" id="SM00465">
    <property type="entry name" value="GIYc"/>
    <property type="match status" value="1"/>
</dbReference>
<evidence type="ECO:0000256" key="3">
    <source>
        <dbReference type="ARBA" id="ARBA00022769"/>
    </source>
</evidence>
<evidence type="ECO:0000313" key="10">
    <source>
        <dbReference type="EMBL" id="SVA88848.1"/>
    </source>
</evidence>
<name>A0A381ZHP1_9ZZZZ</name>
<evidence type="ECO:0000256" key="6">
    <source>
        <dbReference type="SAM" id="Coils"/>
    </source>
</evidence>
<proteinExistence type="inferred from homology"/>
<dbReference type="InterPro" id="IPR001943">
    <property type="entry name" value="UVR_dom"/>
</dbReference>
<dbReference type="Pfam" id="PF01541">
    <property type="entry name" value="GIY-YIG"/>
    <property type="match status" value="1"/>
</dbReference>